<dbReference type="GO" id="GO:0003676">
    <property type="term" value="F:nucleic acid binding"/>
    <property type="evidence" value="ECO:0007669"/>
    <property type="project" value="InterPro"/>
</dbReference>
<sequence>MAWAIVTYGTKPEIRLINNGTKVSSKFYINKVSKPFFRNEVPKLFPEGRKSMVFHQDGASSHTSKQIFQFLKKEKINFIDRDVWMPKSLDAASVDCCI</sequence>
<reference evidence="1" key="2">
    <citation type="submission" date="2020-11" db="EMBL/GenBank/DDBJ databases">
        <authorList>
            <person name="McCartney M.A."/>
            <person name="Auch B."/>
            <person name="Kono T."/>
            <person name="Mallez S."/>
            <person name="Becker A."/>
            <person name="Gohl D.M."/>
            <person name="Silverstein K.A.T."/>
            <person name="Koren S."/>
            <person name="Bechman K.B."/>
            <person name="Herman A."/>
            <person name="Abrahante J.E."/>
            <person name="Garbe J."/>
        </authorList>
    </citation>
    <scope>NUCLEOTIDE SEQUENCE</scope>
    <source>
        <strain evidence="1">Duluth1</strain>
        <tissue evidence="1">Whole animal</tissue>
    </source>
</reference>
<gene>
    <name evidence="1" type="ORF">DPMN_060677</name>
</gene>
<dbReference type="InterPro" id="IPR036397">
    <property type="entry name" value="RNaseH_sf"/>
</dbReference>
<evidence type="ECO:0000313" key="1">
    <source>
        <dbReference type="EMBL" id="KAH3717881.1"/>
    </source>
</evidence>
<evidence type="ECO:0000313" key="2">
    <source>
        <dbReference type="Proteomes" id="UP000828390"/>
    </source>
</evidence>
<comment type="caution">
    <text evidence="1">The sequence shown here is derived from an EMBL/GenBank/DDBJ whole genome shotgun (WGS) entry which is preliminary data.</text>
</comment>
<name>A0A9D4C5N5_DREPO</name>
<reference evidence="1" key="1">
    <citation type="journal article" date="2019" name="bioRxiv">
        <title>The Genome of the Zebra Mussel, Dreissena polymorpha: A Resource for Invasive Species Research.</title>
        <authorList>
            <person name="McCartney M.A."/>
            <person name="Auch B."/>
            <person name="Kono T."/>
            <person name="Mallez S."/>
            <person name="Zhang Y."/>
            <person name="Obille A."/>
            <person name="Becker A."/>
            <person name="Abrahante J.E."/>
            <person name="Garbe J."/>
            <person name="Badalamenti J.P."/>
            <person name="Herman A."/>
            <person name="Mangelson H."/>
            <person name="Liachko I."/>
            <person name="Sullivan S."/>
            <person name="Sone E.D."/>
            <person name="Koren S."/>
            <person name="Silverstein K.A.T."/>
            <person name="Beckman K.B."/>
            <person name="Gohl D.M."/>
        </authorList>
    </citation>
    <scope>NUCLEOTIDE SEQUENCE</scope>
    <source>
        <strain evidence="1">Duluth1</strain>
        <tissue evidence="1">Whole animal</tissue>
    </source>
</reference>
<proteinExistence type="predicted"/>
<protein>
    <recommendedName>
        <fullName evidence="3">Transposase</fullName>
    </recommendedName>
</protein>
<dbReference type="Proteomes" id="UP000828390">
    <property type="component" value="Unassembled WGS sequence"/>
</dbReference>
<dbReference type="AlphaFoldDB" id="A0A9D4C5N5"/>
<organism evidence="1 2">
    <name type="scientific">Dreissena polymorpha</name>
    <name type="common">Zebra mussel</name>
    <name type="synonym">Mytilus polymorpha</name>
    <dbReference type="NCBI Taxonomy" id="45954"/>
    <lineage>
        <taxon>Eukaryota</taxon>
        <taxon>Metazoa</taxon>
        <taxon>Spiralia</taxon>
        <taxon>Lophotrochozoa</taxon>
        <taxon>Mollusca</taxon>
        <taxon>Bivalvia</taxon>
        <taxon>Autobranchia</taxon>
        <taxon>Heteroconchia</taxon>
        <taxon>Euheterodonta</taxon>
        <taxon>Imparidentia</taxon>
        <taxon>Neoheterodontei</taxon>
        <taxon>Myida</taxon>
        <taxon>Dreissenoidea</taxon>
        <taxon>Dreissenidae</taxon>
        <taxon>Dreissena</taxon>
    </lineage>
</organism>
<dbReference type="Gene3D" id="3.30.420.10">
    <property type="entry name" value="Ribonuclease H-like superfamily/Ribonuclease H"/>
    <property type="match status" value="1"/>
</dbReference>
<evidence type="ECO:0008006" key="3">
    <source>
        <dbReference type="Google" id="ProtNLM"/>
    </source>
</evidence>
<dbReference type="EMBL" id="JAIWYP010000013">
    <property type="protein sequence ID" value="KAH3717881.1"/>
    <property type="molecule type" value="Genomic_DNA"/>
</dbReference>
<accession>A0A9D4C5N5</accession>
<keyword evidence="2" id="KW-1185">Reference proteome</keyword>